<proteinExistence type="predicted"/>
<organism evidence="4 5">
    <name type="scientific">Candidatus Terrybacteria bacterium RIFCSPHIGHO2_01_FULL_43_35</name>
    <dbReference type="NCBI Taxonomy" id="1802361"/>
    <lineage>
        <taxon>Bacteria</taxon>
        <taxon>Candidatus Terryibacteriota</taxon>
    </lineage>
</organism>
<dbReference type="InterPro" id="IPR050570">
    <property type="entry name" value="Cell_wall_metabolism_enzyme"/>
</dbReference>
<feature type="coiled-coil region" evidence="2">
    <location>
        <begin position="29"/>
        <end position="119"/>
    </location>
</feature>
<comment type="caution">
    <text evidence="4">The sequence shown here is derived from an EMBL/GenBank/DDBJ whole genome shotgun (WGS) entry which is preliminary data.</text>
</comment>
<evidence type="ECO:0000256" key="2">
    <source>
        <dbReference type="SAM" id="Coils"/>
    </source>
</evidence>
<dbReference type="CDD" id="cd12797">
    <property type="entry name" value="M23_peptidase"/>
    <property type="match status" value="1"/>
</dbReference>
<evidence type="ECO:0000313" key="4">
    <source>
        <dbReference type="EMBL" id="OHA45888.1"/>
    </source>
</evidence>
<dbReference type="Gene3D" id="6.10.250.3150">
    <property type="match status" value="1"/>
</dbReference>
<dbReference type="InterPro" id="IPR011055">
    <property type="entry name" value="Dup_hybrid_motif"/>
</dbReference>
<keyword evidence="2" id="KW-0175">Coiled coil</keyword>
<evidence type="ECO:0000259" key="3">
    <source>
        <dbReference type="Pfam" id="PF01551"/>
    </source>
</evidence>
<dbReference type="AlphaFoldDB" id="A0A1G2PC28"/>
<reference evidence="4 5" key="1">
    <citation type="journal article" date="2016" name="Nat. Commun.">
        <title>Thousands of microbial genomes shed light on interconnected biogeochemical processes in an aquifer system.</title>
        <authorList>
            <person name="Anantharaman K."/>
            <person name="Brown C.T."/>
            <person name="Hug L.A."/>
            <person name="Sharon I."/>
            <person name="Castelle C.J."/>
            <person name="Probst A.J."/>
            <person name="Thomas B.C."/>
            <person name="Singh A."/>
            <person name="Wilkins M.J."/>
            <person name="Karaoz U."/>
            <person name="Brodie E.L."/>
            <person name="Williams K.H."/>
            <person name="Hubbard S.S."/>
            <person name="Banfield J.F."/>
        </authorList>
    </citation>
    <scope>NUCLEOTIDE SEQUENCE [LARGE SCALE GENOMIC DNA]</scope>
</reference>
<keyword evidence="1" id="KW-0732">Signal</keyword>
<accession>A0A1G2PC28</accession>
<dbReference type="EMBL" id="MHSR01000025">
    <property type="protein sequence ID" value="OHA45888.1"/>
    <property type="molecule type" value="Genomic_DNA"/>
</dbReference>
<protein>
    <recommendedName>
        <fullName evidence="3">M23ase beta-sheet core domain-containing protein</fullName>
    </recommendedName>
</protein>
<sequence length="411" mass="45743">MGRHLHTIFALIFMGFLFLLPFVANGGLIDDLRQQIAAKSQEVKDLQQRAAEAKQSLAEAQSKERSLQNQIYKFNKQIEALELEIAVTEEQIDEVKLKIEEIEIKIKQTQEAINLEKSRIASTLQLIYETGPPDIVELSLNAKSLSSMFQNLYSVQKLEGELKTRLNVAQELSANLVKDEADAKAQENNLVALRTQLTLQQELTEDQRSEKNILLKDTRQQETVYQKSVKQLESQQTEIQKNIIALEAKLRFAIDPSSLPKGKGILSWPVNEVRITQYYGPTSETGFINDGYQFHNGIDLAPSTGLGTPIYSAGDGKVIAVGNDGRYAYGKWVAIDHKNGLITLYAHLSKQAVSVGATVSKGDVIGFMGSTGFSTGSHLHFTVYATSTFEVIDRWYGPLPLGGHLDPLEYL</sequence>
<evidence type="ECO:0000256" key="1">
    <source>
        <dbReference type="ARBA" id="ARBA00022729"/>
    </source>
</evidence>
<name>A0A1G2PC28_9BACT</name>
<dbReference type="SUPFAM" id="SSF51261">
    <property type="entry name" value="Duplicated hybrid motif"/>
    <property type="match status" value="1"/>
</dbReference>
<dbReference type="Pfam" id="PF01551">
    <property type="entry name" value="Peptidase_M23"/>
    <property type="match status" value="1"/>
</dbReference>
<gene>
    <name evidence="4" type="ORF">A2828_01290</name>
</gene>
<feature type="coiled-coil region" evidence="2">
    <location>
        <begin position="169"/>
        <end position="249"/>
    </location>
</feature>
<dbReference type="InterPro" id="IPR016047">
    <property type="entry name" value="M23ase_b-sheet_dom"/>
</dbReference>
<dbReference type="PANTHER" id="PTHR21666">
    <property type="entry name" value="PEPTIDASE-RELATED"/>
    <property type="match status" value="1"/>
</dbReference>
<dbReference type="PANTHER" id="PTHR21666:SF289">
    <property type="entry name" value="L-ALA--D-GLU ENDOPEPTIDASE"/>
    <property type="match status" value="1"/>
</dbReference>
<evidence type="ECO:0000313" key="5">
    <source>
        <dbReference type="Proteomes" id="UP000178869"/>
    </source>
</evidence>
<dbReference type="Gene3D" id="2.70.70.10">
    <property type="entry name" value="Glucose Permease (Domain IIA)"/>
    <property type="match status" value="1"/>
</dbReference>
<dbReference type="Proteomes" id="UP000178869">
    <property type="component" value="Unassembled WGS sequence"/>
</dbReference>
<feature type="domain" description="M23ase beta-sheet core" evidence="3">
    <location>
        <begin position="293"/>
        <end position="386"/>
    </location>
</feature>
<dbReference type="GO" id="GO:0004222">
    <property type="term" value="F:metalloendopeptidase activity"/>
    <property type="evidence" value="ECO:0007669"/>
    <property type="project" value="TreeGrafter"/>
</dbReference>